<dbReference type="STRING" id="1144750.SAMN05443431_10731"/>
<dbReference type="Proteomes" id="UP000199559">
    <property type="component" value="Unassembled WGS sequence"/>
</dbReference>
<gene>
    <name evidence="1" type="ORF">SAMN05443431_10731</name>
</gene>
<dbReference type="Pfam" id="PF16264">
    <property type="entry name" value="SatD"/>
    <property type="match status" value="1"/>
</dbReference>
<dbReference type="InterPro" id="IPR032580">
    <property type="entry name" value="SatD"/>
</dbReference>
<organism evidence="1 2">
    <name type="scientific">Olleya namhaensis</name>
    <dbReference type="NCBI Taxonomy" id="1144750"/>
    <lineage>
        <taxon>Bacteria</taxon>
        <taxon>Pseudomonadati</taxon>
        <taxon>Bacteroidota</taxon>
        <taxon>Flavobacteriia</taxon>
        <taxon>Flavobacteriales</taxon>
        <taxon>Flavobacteriaceae</taxon>
    </lineage>
</organism>
<dbReference type="RefSeq" id="WP_090840726.1">
    <property type="nucleotide sequence ID" value="NZ_FORM01000007.1"/>
</dbReference>
<dbReference type="AlphaFoldDB" id="A0A1I3QY78"/>
<keyword evidence="2" id="KW-1185">Reference proteome</keyword>
<protein>
    <submittedName>
        <fullName evidence="1">SatD family (SatD)</fullName>
    </submittedName>
</protein>
<accession>A0A1I3QY78</accession>
<sequence>MVAVLTGDIINSRQGNVMQWLDILKQTLDKYGQAPHQWDIYRGDSFQLVTTPQHALFAALHIKAAIKKNDNYDVRIAIGLGQQTHNAKKIAESNGPAFINSGEAFEALKKQTLSIKSNTPDWDQPLNIMLNLAVLTANNWSSTVATVILAVLEHPTKNQKQIADLLDKSQSNISAALKRGGYEEIMQLNHYYKNQIIKL</sequence>
<dbReference type="EMBL" id="FORM01000007">
    <property type="protein sequence ID" value="SFJ39193.1"/>
    <property type="molecule type" value="Genomic_DNA"/>
</dbReference>
<evidence type="ECO:0000313" key="2">
    <source>
        <dbReference type="Proteomes" id="UP000199559"/>
    </source>
</evidence>
<reference evidence="2" key="1">
    <citation type="submission" date="2016-10" db="EMBL/GenBank/DDBJ databases">
        <authorList>
            <person name="Varghese N."/>
            <person name="Submissions S."/>
        </authorList>
    </citation>
    <scope>NUCLEOTIDE SEQUENCE [LARGE SCALE GENOMIC DNA]</scope>
    <source>
        <strain evidence="2">DSM 28881</strain>
    </source>
</reference>
<proteinExistence type="predicted"/>
<evidence type="ECO:0000313" key="1">
    <source>
        <dbReference type="EMBL" id="SFJ39193.1"/>
    </source>
</evidence>
<name>A0A1I3QY78_9FLAO</name>